<dbReference type="GeneID" id="9054877"/>
<protein>
    <submittedName>
        <fullName evidence="2">Uncharacterized protein</fullName>
    </submittedName>
</protein>
<dbReference type="Gene3D" id="1.25.40.10">
    <property type="entry name" value="Tetratricopeptide repeat domain"/>
    <property type="match status" value="1"/>
</dbReference>
<dbReference type="InterPro" id="IPR011990">
    <property type="entry name" value="TPR-like_helical_dom_sf"/>
</dbReference>
<feature type="region of interest" description="Disordered" evidence="1">
    <location>
        <begin position="1"/>
        <end position="98"/>
    </location>
</feature>
<dbReference type="RefSeq" id="XP_002764680.1">
    <property type="nucleotide sequence ID" value="XM_002764634.1"/>
</dbReference>
<gene>
    <name evidence="2" type="ORF">Pmar_PMAR029121</name>
</gene>
<sequence length="858" mass="95247">MSSNQESLTTTGAAAQQRRSGETGRLSSASRPSEVVDTRMNQQDLGGFLDEDDTSFADMVNSSPVSASNEAPRDDKQGATAAVNDVDSQEDEDDDGPDLYTQLQDDSTPVLPRLHEGQTRVTIAIGNTIVSEELSAVRQKVYFSVKVLGTVFEGSIVESQEEKLVLEDEDSNVSGPLEGGEEEDEVDESDAPPIYPAGKKGATEIEEMSQRIEALALKVTQMVTLPNNTHVGLPTSVETFRAAVEQIRTALDQHKDEDTRKSVITKLKEDTLRPAVIKVIADMIEKGPYYYHSIDDSTIANLKAEAFAILSSHVSSVLSAVDALRSPLAITEDTLIKSMRLAWEAEFVYQNYTFAAWEYKRQIVTRPQNPSLDQEGWREYRQRAWLRYSAFLRRCTQQNVAAEHALREAVMLGYNRELREMEGITDPLVNLIKAINLHVQEDIEGCHRYLGLAARDEAFFRGVKTEQQIFDKLRSVVLMQELLLMMEDRLYDGAEHREDELATGHVAEHSPRSTDDPDPSTACLGLLVNLLPPSSMSFFSHVFRRWCEFHHLVAVSLANKGRWDKAAEVLDRVLAIEPQRKPRERSLLPALGLTGTASIAEVLIKAATGGHGLQEESNTGTQPLRLLAVLRYTDLLLKKKKWTQAQEFLMVTHREAKKALSMALGLADTSRLPTLSGELTSGHPMLHADCWGLMSLVLLRDGQPCEDSTQQSRECFDLYMLNEPVNVQVLTEVGFAWLSRGMPSLAEVAACRALELDASGPAHWLYGCTLCEQKDVRQGLLELQTAIGLLWDDEIQRAEIVADAEKYLQTEGAYDPPMMEAIHAANKVGAARHIHVTIGCNQVAQKKQDSTISATATY</sequence>
<name>C5M0N9_PERM5</name>
<reference evidence="2 3" key="1">
    <citation type="submission" date="2008-07" db="EMBL/GenBank/DDBJ databases">
        <authorList>
            <person name="El-Sayed N."/>
            <person name="Caler E."/>
            <person name="Inman J."/>
            <person name="Amedeo P."/>
            <person name="Hass B."/>
            <person name="Wortman J."/>
        </authorList>
    </citation>
    <scope>NUCLEOTIDE SEQUENCE [LARGE SCALE GENOMIC DNA]</scope>
    <source>
        <strain evidence="3">ATCC 50983 / TXsc</strain>
    </source>
</reference>
<feature type="compositionally biased region" description="Acidic residues" evidence="1">
    <location>
        <begin position="87"/>
        <end position="97"/>
    </location>
</feature>
<evidence type="ECO:0000256" key="1">
    <source>
        <dbReference type="SAM" id="MobiDB-lite"/>
    </source>
</evidence>
<dbReference type="EMBL" id="GG687161">
    <property type="protein sequence ID" value="EEQ97397.1"/>
    <property type="molecule type" value="Genomic_DNA"/>
</dbReference>
<dbReference type="OrthoDB" id="447231at2759"/>
<dbReference type="InParanoid" id="C5M0N9"/>
<proteinExistence type="predicted"/>
<evidence type="ECO:0000313" key="3">
    <source>
        <dbReference type="Proteomes" id="UP000007800"/>
    </source>
</evidence>
<feature type="compositionally biased region" description="Acidic residues" evidence="1">
    <location>
        <begin position="179"/>
        <end position="190"/>
    </location>
</feature>
<dbReference type="Proteomes" id="UP000007800">
    <property type="component" value="Unassembled WGS sequence"/>
</dbReference>
<feature type="compositionally biased region" description="Polar residues" evidence="1">
    <location>
        <begin position="1"/>
        <end position="18"/>
    </location>
</feature>
<keyword evidence="3" id="KW-1185">Reference proteome</keyword>
<evidence type="ECO:0000313" key="2">
    <source>
        <dbReference type="EMBL" id="EEQ97397.1"/>
    </source>
</evidence>
<feature type="region of interest" description="Disordered" evidence="1">
    <location>
        <begin position="165"/>
        <end position="199"/>
    </location>
</feature>
<accession>C5M0N9</accession>
<dbReference type="SUPFAM" id="SSF48452">
    <property type="entry name" value="TPR-like"/>
    <property type="match status" value="1"/>
</dbReference>
<organism evidence="3">
    <name type="scientific">Perkinsus marinus (strain ATCC 50983 / TXsc)</name>
    <dbReference type="NCBI Taxonomy" id="423536"/>
    <lineage>
        <taxon>Eukaryota</taxon>
        <taxon>Sar</taxon>
        <taxon>Alveolata</taxon>
        <taxon>Perkinsozoa</taxon>
        <taxon>Perkinsea</taxon>
        <taxon>Perkinsida</taxon>
        <taxon>Perkinsidae</taxon>
        <taxon>Perkinsus</taxon>
    </lineage>
</organism>
<dbReference type="AlphaFoldDB" id="C5M0N9"/>
<feature type="compositionally biased region" description="Polar residues" evidence="1">
    <location>
        <begin position="60"/>
        <end position="69"/>
    </location>
</feature>